<feature type="region of interest" description="Disordered" evidence="4">
    <location>
        <begin position="507"/>
        <end position="534"/>
    </location>
</feature>
<dbReference type="PROSITE" id="PS00080">
    <property type="entry name" value="MULTICOPPER_OXIDASE2"/>
    <property type="match status" value="1"/>
</dbReference>
<dbReference type="Gene3D" id="2.60.40.420">
    <property type="entry name" value="Cupredoxins - blue copper proteins"/>
    <property type="match status" value="3"/>
</dbReference>
<dbReference type="InterPro" id="IPR011706">
    <property type="entry name" value="Cu-oxidase_C"/>
</dbReference>
<comment type="similarity">
    <text evidence="1">Belongs to the multicopper oxidase family.</text>
</comment>
<dbReference type="CDD" id="cd13890">
    <property type="entry name" value="CuRO_3_CueO_FtsP"/>
    <property type="match status" value="1"/>
</dbReference>
<evidence type="ECO:0000259" key="5">
    <source>
        <dbReference type="Pfam" id="PF07731"/>
    </source>
</evidence>
<dbReference type="Proteomes" id="UP000288291">
    <property type="component" value="Unassembled WGS sequence"/>
</dbReference>
<keyword evidence="3" id="KW-0560">Oxidoreductase</keyword>
<evidence type="ECO:0000259" key="6">
    <source>
        <dbReference type="Pfam" id="PF07732"/>
    </source>
</evidence>
<gene>
    <name evidence="7" type="ORF">EJK17_03690</name>
</gene>
<comment type="caution">
    <text evidence="7">The sequence shown here is derived from an EMBL/GenBank/DDBJ whole genome shotgun (WGS) entry which is preliminary data.</text>
</comment>
<evidence type="ECO:0000256" key="2">
    <source>
        <dbReference type="ARBA" id="ARBA00022723"/>
    </source>
</evidence>
<dbReference type="PANTHER" id="PTHR48267">
    <property type="entry name" value="CUPREDOXIN SUPERFAMILY PROTEIN"/>
    <property type="match status" value="1"/>
</dbReference>
<accession>A0A437SWB7</accession>
<dbReference type="InterPro" id="IPR045087">
    <property type="entry name" value="Cu-oxidase_fam"/>
</dbReference>
<sequence length="534" mass="60728">MSDEVYTDYFVDEEDFDKNHFRYKKLNIPEGVEEQPLAVPPVLKPDKETETDVWFTIESIEGESQILPGEKTKTWGYNAPLLGQTMVVEEGKRVHVTLKNSLPELTTYHWHGMEVPGPITDGGCHAPVYPGEEKQIEFTVNQPAALTWLHAHPCPSTAAQVWMGLAMGVVITDKNEAKLPIPKQYGVDEFPVIFQDRTYHEHNQLDYRADYDAMGVFGETPLINGTVRPYVDVTTQKVRLLFLGGSNRREWRLHFDDDLVMTQIAGDDSFLQHPVKMTKILVTPGERLQVVVDFGQYHDGDIVNLYTDDFKLIEFRIHKFMADNSVFPDTLFTPEIPEVDPSLPVRKVTMDAHNMMNGKQFAMQRIDMKQRVGQAEYWDVTNTNSKEHGMLHPFHIHGTHFLVVSRNGEKPFPNEIGVYKDTIPVRPGETVRLLVQFPLEGVFMYHCHIIEHEDAGMMAQIEVFDPDHPKTYKLMDMATLTNAFAEEKGIKPEDVWMPGMDTEGCGMDMSDASSGTSHEEVEHHEDATSGASEH</sequence>
<keyword evidence="2" id="KW-0479">Metal-binding</keyword>
<name>A0A437SWB7_9LACO</name>
<dbReference type="SUPFAM" id="SSF49503">
    <property type="entry name" value="Cupredoxins"/>
    <property type="match status" value="3"/>
</dbReference>
<dbReference type="InterPro" id="IPR008972">
    <property type="entry name" value="Cupredoxin"/>
</dbReference>
<reference evidence="7 8" key="1">
    <citation type="submission" date="2018-12" db="EMBL/GenBank/DDBJ databases">
        <authorList>
            <person name="Meng J."/>
        </authorList>
    </citation>
    <scope>NUCLEOTIDE SEQUENCE [LARGE SCALE GENOMIC DNA]</scope>
    <source>
        <strain evidence="7 8">HT111-2</strain>
    </source>
</reference>
<feature type="domain" description="Plastocyanin-like" evidence="6">
    <location>
        <begin position="65"/>
        <end position="175"/>
    </location>
</feature>
<dbReference type="PROSITE" id="PS00079">
    <property type="entry name" value="MULTICOPPER_OXIDASE1"/>
    <property type="match status" value="1"/>
</dbReference>
<feature type="domain" description="Plastocyanin-like" evidence="5">
    <location>
        <begin position="348"/>
        <end position="463"/>
    </location>
</feature>
<dbReference type="GO" id="GO:0005507">
    <property type="term" value="F:copper ion binding"/>
    <property type="evidence" value="ECO:0007669"/>
    <property type="project" value="InterPro"/>
</dbReference>
<evidence type="ECO:0000256" key="4">
    <source>
        <dbReference type="SAM" id="MobiDB-lite"/>
    </source>
</evidence>
<dbReference type="EMBL" id="RXIA01000007">
    <property type="protein sequence ID" value="RVU71117.1"/>
    <property type="molecule type" value="Genomic_DNA"/>
</dbReference>
<organism evidence="7 8">
    <name type="scientific">Lactobacillus xujianguonis</name>
    <dbReference type="NCBI Taxonomy" id="2495899"/>
    <lineage>
        <taxon>Bacteria</taxon>
        <taxon>Bacillati</taxon>
        <taxon>Bacillota</taxon>
        <taxon>Bacilli</taxon>
        <taxon>Lactobacillales</taxon>
        <taxon>Lactobacillaceae</taxon>
        <taxon>Lactobacillus</taxon>
    </lineage>
</organism>
<dbReference type="AlphaFoldDB" id="A0A437SWB7"/>
<evidence type="ECO:0000313" key="7">
    <source>
        <dbReference type="EMBL" id="RVU71117.1"/>
    </source>
</evidence>
<evidence type="ECO:0000313" key="8">
    <source>
        <dbReference type="Proteomes" id="UP000288291"/>
    </source>
</evidence>
<dbReference type="Pfam" id="PF07732">
    <property type="entry name" value="Cu-oxidase_3"/>
    <property type="match status" value="1"/>
</dbReference>
<dbReference type="GO" id="GO:0016491">
    <property type="term" value="F:oxidoreductase activity"/>
    <property type="evidence" value="ECO:0007669"/>
    <property type="project" value="UniProtKB-KW"/>
</dbReference>
<dbReference type="RefSeq" id="WP_127796214.1">
    <property type="nucleotide sequence ID" value="NZ_ML136876.1"/>
</dbReference>
<dbReference type="Pfam" id="PF07731">
    <property type="entry name" value="Cu-oxidase_2"/>
    <property type="match status" value="1"/>
</dbReference>
<protein>
    <submittedName>
        <fullName evidence="7">Copper oxidase</fullName>
    </submittedName>
</protein>
<proteinExistence type="inferred from homology"/>
<evidence type="ECO:0000256" key="3">
    <source>
        <dbReference type="ARBA" id="ARBA00023002"/>
    </source>
</evidence>
<evidence type="ECO:0000256" key="1">
    <source>
        <dbReference type="ARBA" id="ARBA00010609"/>
    </source>
</evidence>
<dbReference type="InterPro" id="IPR033138">
    <property type="entry name" value="Cu_oxidase_CS"/>
</dbReference>
<feature type="compositionally biased region" description="Basic and acidic residues" evidence="4">
    <location>
        <begin position="517"/>
        <end position="534"/>
    </location>
</feature>
<dbReference type="PANTHER" id="PTHR48267:SF1">
    <property type="entry name" value="BILIRUBIN OXIDASE"/>
    <property type="match status" value="1"/>
</dbReference>
<keyword evidence="8" id="KW-1185">Reference proteome</keyword>
<dbReference type="InterPro" id="IPR002355">
    <property type="entry name" value="Cu_oxidase_Cu_BS"/>
</dbReference>
<dbReference type="CDD" id="cd13867">
    <property type="entry name" value="CuRO_2_CueO_FtsP"/>
    <property type="match status" value="1"/>
</dbReference>
<dbReference type="InterPro" id="IPR011707">
    <property type="entry name" value="Cu-oxidase-like_N"/>
</dbReference>